<keyword evidence="2" id="KW-1185">Reference proteome</keyword>
<evidence type="ECO:0000313" key="1">
    <source>
        <dbReference type="EMBL" id="SFT98693.1"/>
    </source>
</evidence>
<gene>
    <name evidence="1" type="ORF">SAMN04489724_3184</name>
</gene>
<evidence type="ECO:0000313" key="2">
    <source>
        <dbReference type="Proteomes" id="UP000199673"/>
    </source>
</evidence>
<dbReference type="AlphaFoldDB" id="A0A1I7CGY9"/>
<protein>
    <submittedName>
        <fullName evidence="1">Uncharacterized protein</fullName>
    </submittedName>
</protein>
<dbReference type="Proteomes" id="UP000199673">
    <property type="component" value="Unassembled WGS sequence"/>
</dbReference>
<accession>A0A1I7CGY9</accession>
<dbReference type="STRING" id="305507.SAMN04489724_3184"/>
<proteinExistence type="predicted"/>
<dbReference type="EMBL" id="FPBF01000004">
    <property type="protein sequence ID" value="SFT98693.1"/>
    <property type="molecule type" value="Genomic_DNA"/>
</dbReference>
<name>A0A1I7CGY9_9BACT</name>
<dbReference type="RefSeq" id="WP_139235914.1">
    <property type="nucleotide sequence ID" value="NZ_FPBF01000004.1"/>
</dbReference>
<organism evidence="1 2">
    <name type="scientific">Algoriphagus locisalis</name>
    <dbReference type="NCBI Taxonomy" id="305507"/>
    <lineage>
        <taxon>Bacteria</taxon>
        <taxon>Pseudomonadati</taxon>
        <taxon>Bacteroidota</taxon>
        <taxon>Cytophagia</taxon>
        <taxon>Cytophagales</taxon>
        <taxon>Cyclobacteriaceae</taxon>
        <taxon>Algoriphagus</taxon>
    </lineage>
</organism>
<reference evidence="2" key="1">
    <citation type="submission" date="2016-10" db="EMBL/GenBank/DDBJ databases">
        <authorList>
            <person name="Varghese N."/>
            <person name="Submissions S."/>
        </authorList>
    </citation>
    <scope>NUCLEOTIDE SEQUENCE [LARGE SCALE GENOMIC DNA]</scope>
    <source>
        <strain evidence="2">DSM 23445</strain>
    </source>
</reference>
<dbReference type="OrthoDB" id="1258767at2"/>
<sequence>MKNNRNCGYNTLSVSRNPMSKTFLLIAIITLTAACKSTQILEGTYHNNCPIIGFFGTTIKFKPDSTFEYSYAGDLMSDRAIGTYSVNGRTIELSFIEEPQEEMIGSYTLTDSLGNVDTVYYDMNINYAESSRPTYFKISGNKLYRMNEEGKTFKREQCYSRTKRFLFWGDSYLTRRKYYLKKAEADR</sequence>
<dbReference type="PROSITE" id="PS51257">
    <property type="entry name" value="PROKAR_LIPOPROTEIN"/>
    <property type="match status" value="1"/>
</dbReference>